<dbReference type="KEGG" id="lcc:B488_07790"/>
<dbReference type="AlphaFoldDB" id="L0EWL3"/>
<proteinExistence type="predicted"/>
<organism evidence="1 2">
    <name type="scientific">Liberibacter crescens (strain BT-1)</name>
    <dbReference type="NCBI Taxonomy" id="1215343"/>
    <lineage>
        <taxon>Bacteria</taxon>
        <taxon>Pseudomonadati</taxon>
        <taxon>Pseudomonadota</taxon>
        <taxon>Alphaproteobacteria</taxon>
        <taxon>Hyphomicrobiales</taxon>
        <taxon>Rhizobiaceae</taxon>
        <taxon>Liberibacter</taxon>
    </lineage>
</organism>
<dbReference type="EMBL" id="CP003789">
    <property type="protein sequence ID" value="AGA64771.1"/>
    <property type="molecule type" value="Genomic_DNA"/>
</dbReference>
<name>L0EWL3_LIBCB</name>
<dbReference type="eggNOG" id="ENOG503481F">
    <property type="taxonomic scope" value="Bacteria"/>
</dbReference>
<dbReference type="Proteomes" id="UP000010799">
    <property type="component" value="Chromosome"/>
</dbReference>
<evidence type="ECO:0000313" key="1">
    <source>
        <dbReference type="EMBL" id="AGA64771.1"/>
    </source>
</evidence>
<evidence type="ECO:0000313" key="2">
    <source>
        <dbReference type="Proteomes" id="UP000010799"/>
    </source>
</evidence>
<dbReference type="RefSeq" id="WP_015273198.1">
    <property type="nucleotide sequence ID" value="NC_019907.1"/>
</dbReference>
<dbReference type="PATRIC" id="fig|1215343.11.peg.801"/>
<gene>
    <name evidence="1" type="ordered locus">B488_07790</name>
</gene>
<dbReference type="HOGENOM" id="CLU_2234416_0_0_5"/>
<reference evidence="1 2" key="1">
    <citation type="journal article" date="2012" name="Stand. Genomic Sci.">
        <title>Complete genome sequence of Liberibacter crescens BT-1.</title>
        <authorList>
            <person name="Leonard M.T."/>
            <person name="Fagen J.R."/>
            <person name="Davis-Richardson A.G."/>
            <person name="Davis M.J."/>
            <person name="Triplett E.W."/>
        </authorList>
    </citation>
    <scope>NUCLEOTIDE SEQUENCE [LARGE SCALE GENOMIC DNA]</scope>
    <source>
        <strain evidence="1 2">BT-1</strain>
    </source>
</reference>
<keyword evidence="2" id="KW-1185">Reference proteome</keyword>
<sequence length="107" mass="12434">MVIADGSWKLFLYDPLTGRTVWQYSDGQQDVYRIDTPVDGILEQNKECRNEQFGKKAGEWRRVASIPTGLLRSSHLLQAYNDGNDRWVKRWLNDSDNRAWRSSEGTV</sequence>
<accession>L0EWL3</accession>
<protein>
    <submittedName>
        <fullName evidence="1">Uncharacterized protein</fullName>
    </submittedName>
</protein>
<dbReference type="STRING" id="1215343.B488_07790"/>